<evidence type="ECO:0000256" key="1">
    <source>
        <dbReference type="ARBA" id="ARBA00023002"/>
    </source>
</evidence>
<dbReference type="GeneID" id="6481508"/>
<feature type="domain" description="Prephenate/arogenate dehydrogenase" evidence="2">
    <location>
        <begin position="7"/>
        <end position="284"/>
    </location>
</feature>
<dbReference type="InterPro" id="IPR036291">
    <property type="entry name" value="NAD(P)-bd_dom_sf"/>
</dbReference>
<keyword evidence="3" id="KW-0934">Plastid</keyword>
<dbReference type="InterPro" id="IPR050812">
    <property type="entry name" value="Preph/Arog_dehydrog"/>
</dbReference>
<gene>
    <name evidence="3" type="primary">tyrA</name>
    <name evidence="3" type="ordered locus">PCC_0604</name>
</gene>
<organism evidence="3">
    <name type="scientific">Paulinella chromatophora</name>
    <dbReference type="NCBI Taxonomy" id="39717"/>
    <lineage>
        <taxon>Eukaryota</taxon>
        <taxon>Sar</taxon>
        <taxon>Rhizaria</taxon>
        <taxon>Cercozoa</taxon>
        <taxon>Imbricatea</taxon>
        <taxon>Silicofilosea</taxon>
        <taxon>Euglyphida</taxon>
        <taxon>Paulinellidae</taxon>
        <taxon>Paulinella</taxon>
    </lineage>
</organism>
<dbReference type="GO" id="GO:0008977">
    <property type="term" value="F:prephenate dehydrogenase (NAD+) activity"/>
    <property type="evidence" value="ECO:0007669"/>
    <property type="project" value="InterPro"/>
</dbReference>
<dbReference type="PANTHER" id="PTHR21363">
    <property type="entry name" value="PREPHENATE DEHYDROGENASE"/>
    <property type="match status" value="1"/>
</dbReference>
<dbReference type="InterPro" id="IPR046826">
    <property type="entry name" value="PDH_N"/>
</dbReference>
<reference evidence="3" key="2">
    <citation type="journal article" date="2008" name="Curr. Biol.">
        <title>Chromatophore genome sequence of Paulinella sheds light on acquisition of photosynthesis by eukaryotes.</title>
        <authorList>
            <person name="Nowack E.C.M."/>
            <person name="Melkonian M."/>
            <person name="Gloeckner G."/>
        </authorList>
    </citation>
    <scope>NUCLEOTIDE SEQUENCE [LARGE SCALE GENOMIC DNA]</scope>
</reference>
<dbReference type="Pfam" id="PF20463">
    <property type="entry name" value="PDH_C"/>
    <property type="match status" value="1"/>
</dbReference>
<reference evidence="3" key="1">
    <citation type="submission" date="2007-08" db="EMBL/GenBank/DDBJ databases">
        <authorList>
            <person name="Gloeckner G."/>
            <person name="Nowack E."/>
            <person name="Melkonian M."/>
        </authorList>
    </citation>
    <scope>NUCLEOTIDE SEQUENCE</scope>
</reference>
<geneLocation type="organellar chromatophore" evidence="3"/>
<keyword evidence="1" id="KW-0560">Oxidoreductase</keyword>
<dbReference type="RefSeq" id="YP_002049243.1">
    <property type="nucleotide sequence ID" value="NC_011087.1"/>
</dbReference>
<dbReference type="Pfam" id="PF02153">
    <property type="entry name" value="PDH_N"/>
    <property type="match status" value="1"/>
</dbReference>
<dbReference type="SUPFAM" id="SSF51735">
    <property type="entry name" value="NAD(P)-binding Rossmann-fold domains"/>
    <property type="match status" value="1"/>
</dbReference>
<dbReference type="SUPFAM" id="SSF48179">
    <property type="entry name" value="6-phosphogluconate dehydrogenase C-terminal domain-like"/>
    <property type="match status" value="1"/>
</dbReference>
<dbReference type="EMBL" id="CP000815">
    <property type="protein sequence ID" value="ACB43033.1"/>
    <property type="molecule type" value="Genomic_DNA"/>
</dbReference>
<dbReference type="PROSITE" id="PS51176">
    <property type="entry name" value="PDH_ADH"/>
    <property type="match status" value="1"/>
</dbReference>
<dbReference type="InterPro" id="IPR008927">
    <property type="entry name" value="6-PGluconate_DH-like_C_sf"/>
</dbReference>
<dbReference type="GO" id="GO:0004665">
    <property type="term" value="F:prephenate dehydrogenase (NADP+) activity"/>
    <property type="evidence" value="ECO:0007669"/>
    <property type="project" value="InterPro"/>
</dbReference>
<protein>
    <submittedName>
        <fullName evidence="3">Prephenate dehydrogenase</fullName>
    </submittedName>
</protein>
<evidence type="ECO:0000313" key="3">
    <source>
        <dbReference type="EMBL" id="ACB43033.1"/>
    </source>
</evidence>
<evidence type="ECO:0000259" key="2">
    <source>
        <dbReference type="PROSITE" id="PS51176"/>
    </source>
</evidence>
<dbReference type="AlphaFoldDB" id="B1X514"/>
<proteinExistence type="predicted"/>
<dbReference type="Gene3D" id="1.10.3660.10">
    <property type="entry name" value="6-phosphogluconate dehydrogenase C-terminal like domain"/>
    <property type="match status" value="1"/>
</dbReference>
<dbReference type="Gene3D" id="3.40.50.720">
    <property type="entry name" value="NAD(P)-binding Rossmann-like Domain"/>
    <property type="match status" value="1"/>
</dbReference>
<accession>B1X514</accession>
<dbReference type="GO" id="GO:0070403">
    <property type="term" value="F:NAD+ binding"/>
    <property type="evidence" value="ECO:0007669"/>
    <property type="project" value="InterPro"/>
</dbReference>
<dbReference type="InterPro" id="IPR046825">
    <property type="entry name" value="PDH_C"/>
</dbReference>
<dbReference type="NCBIfam" id="NF005650">
    <property type="entry name" value="PRK07417.1"/>
    <property type="match status" value="1"/>
</dbReference>
<dbReference type="PANTHER" id="PTHR21363:SF0">
    <property type="entry name" value="PREPHENATE DEHYDROGENASE [NADP(+)]"/>
    <property type="match status" value="1"/>
</dbReference>
<dbReference type="InterPro" id="IPR003099">
    <property type="entry name" value="Prephen_DH"/>
</dbReference>
<sequence>MTDSSGAPLGIVGLGLIGGSLGLDLQSLGYTVHGIVSKEQRVKRARERGLATVVSVDLELLSECELIILAIPLEKLLTPSNELIEALPVSAIITDVGSVKSPVLEKWQKLHPRFVASHPMTGTAYSGLEAGLEGLFAGRPWVATPNSETDFKALDKVRKLAESVGSNWLISKANVHDQAVALISHMPVFASAGLLSTVSKEMYSPLGFLAQALASSGFADTTRIGAGTPHIGTSMVKNNTESILRAIKLYLHNMENFESLIIDENWEKIYNELKQCQELRPEFL</sequence>
<dbReference type="GO" id="GO:0006571">
    <property type="term" value="P:tyrosine biosynthetic process"/>
    <property type="evidence" value="ECO:0007669"/>
    <property type="project" value="InterPro"/>
</dbReference>
<name>B1X514_PAUCH</name>